<feature type="region of interest" description="Disordered" evidence="1">
    <location>
        <begin position="729"/>
        <end position="824"/>
    </location>
</feature>
<reference evidence="2" key="1">
    <citation type="submission" date="2023-03" db="EMBL/GenBank/DDBJ databases">
        <title>Massive genome expansion in bonnet fungi (Mycena s.s.) driven by repeated elements and novel gene families across ecological guilds.</title>
        <authorList>
            <consortium name="Lawrence Berkeley National Laboratory"/>
            <person name="Harder C.B."/>
            <person name="Miyauchi S."/>
            <person name="Viragh M."/>
            <person name="Kuo A."/>
            <person name="Thoen E."/>
            <person name="Andreopoulos B."/>
            <person name="Lu D."/>
            <person name="Skrede I."/>
            <person name="Drula E."/>
            <person name="Henrissat B."/>
            <person name="Morin E."/>
            <person name="Kohler A."/>
            <person name="Barry K."/>
            <person name="LaButti K."/>
            <person name="Morin E."/>
            <person name="Salamov A."/>
            <person name="Lipzen A."/>
            <person name="Mereny Z."/>
            <person name="Hegedus B."/>
            <person name="Baldrian P."/>
            <person name="Stursova M."/>
            <person name="Weitz H."/>
            <person name="Taylor A."/>
            <person name="Grigoriev I.V."/>
            <person name="Nagy L.G."/>
            <person name="Martin F."/>
            <person name="Kauserud H."/>
        </authorList>
    </citation>
    <scope>NUCLEOTIDE SEQUENCE</scope>
    <source>
        <strain evidence="2">CBHHK002</strain>
    </source>
</reference>
<name>A0AAD6YX95_9AGAR</name>
<proteinExistence type="predicted"/>
<feature type="compositionally biased region" description="Acidic residues" evidence="1">
    <location>
        <begin position="772"/>
        <end position="782"/>
    </location>
</feature>
<dbReference type="InterPro" id="IPR040521">
    <property type="entry name" value="KDZ"/>
</dbReference>
<evidence type="ECO:0000256" key="1">
    <source>
        <dbReference type="SAM" id="MobiDB-lite"/>
    </source>
</evidence>
<dbReference type="EMBL" id="JARIHO010000144">
    <property type="protein sequence ID" value="KAJ7301086.1"/>
    <property type="molecule type" value="Genomic_DNA"/>
</dbReference>
<accession>A0AAD6YX95</accession>
<feature type="compositionally biased region" description="Acidic residues" evidence="1">
    <location>
        <begin position="792"/>
        <end position="809"/>
    </location>
</feature>
<dbReference type="Proteomes" id="UP001218218">
    <property type="component" value="Unassembled WGS sequence"/>
</dbReference>
<feature type="compositionally biased region" description="Polar residues" evidence="1">
    <location>
        <begin position="753"/>
        <end position="766"/>
    </location>
</feature>
<evidence type="ECO:0000313" key="3">
    <source>
        <dbReference type="Proteomes" id="UP001218218"/>
    </source>
</evidence>
<dbReference type="PANTHER" id="PTHR33096">
    <property type="entry name" value="CXC2 DOMAIN-CONTAINING PROTEIN"/>
    <property type="match status" value="1"/>
</dbReference>
<protein>
    <submittedName>
        <fullName evidence="2">Uncharacterized protein</fullName>
    </submittedName>
</protein>
<dbReference type="Pfam" id="PF18758">
    <property type="entry name" value="KDZ"/>
    <property type="match status" value="1"/>
</dbReference>
<organism evidence="2 3">
    <name type="scientific">Mycena albidolilacea</name>
    <dbReference type="NCBI Taxonomy" id="1033008"/>
    <lineage>
        <taxon>Eukaryota</taxon>
        <taxon>Fungi</taxon>
        <taxon>Dikarya</taxon>
        <taxon>Basidiomycota</taxon>
        <taxon>Agaricomycotina</taxon>
        <taxon>Agaricomycetes</taxon>
        <taxon>Agaricomycetidae</taxon>
        <taxon>Agaricales</taxon>
        <taxon>Marasmiineae</taxon>
        <taxon>Mycenaceae</taxon>
        <taxon>Mycena</taxon>
    </lineage>
</organism>
<evidence type="ECO:0000313" key="2">
    <source>
        <dbReference type="EMBL" id="KAJ7301086.1"/>
    </source>
</evidence>
<comment type="caution">
    <text evidence="2">The sequence shown here is derived from an EMBL/GenBank/DDBJ whole genome shotgun (WGS) entry which is preliminary data.</text>
</comment>
<dbReference type="AlphaFoldDB" id="A0AAD6YX95"/>
<dbReference type="PANTHER" id="PTHR33096:SF1">
    <property type="entry name" value="CXC1-LIKE CYSTEINE CLUSTER ASSOCIATED WITH KDZ TRANSPOSASES DOMAIN-CONTAINING PROTEIN"/>
    <property type="match status" value="1"/>
</dbReference>
<gene>
    <name evidence="2" type="ORF">DFH08DRAFT_919172</name>
</gene>
<sequence length="824" mass="92816">MNNIHDIPDDEVDEWQDDDGDFTYGDVIDGAVPIDISHGGGEMQDMAQALSDDLHGKARHTDTYIASCLVGQGLIPCSPWKPKQAVSIRVLEMFRLARLRCPALGVQAWIKTLADLHGTAFKPYSAQRFTICFDLYFEILDNAEKRVKTALGRDAPDWCLKNGCPACTYKLKGEDKLIFAMLLLMDGNHSLKHILRKDKGFDEDDAGGDYLMFRERVDRWTKERLAEEVGIPISDEPENSSGCEERWKNLTEELTAKMWGIFDETGIFVALCRHGFVLLVADMVRSGELAKYPLAIVNALLDAFGADLGIGYDIGCGHSTTIRHSPLGPKAARLNLKMLVGAFHGHAHNRKCQLDYLATYVLGLGLEDLEGAERLFSRSNGLSRSVQYASFFHQRQAIRTYFAHLDTFKTYANLSTFLVNNYKQAIEILDTEESLKYAMEQAGVTEDMLKSRIQEEKAYLNMLLKEPQEETDQMEYYQLLFDEAFGEGSTANGNTRRHARENYNKVVEAVQATERRLSIEVRWTSEDKEWTDAAELVVNRRYRRAVDSLEALVVKRLLELTKVNQSGLGYKVRKHIAKALQVRSKAIWSALQRYNSAALALDPPRQHLSWEEVIDYAFLADFDILRDPTGNATIRAWADPAARQLLDSYHKLKRAKEEIQRLDIEIRRVVTYMKDEREFLLAKEAEILPDDPTLAFFIGKYRRQRGQYDQIHTKCFYAIRQKLGNRFTADLTPGERADPTSVSPSPETDVIPTVSQQSHPASTASVSGAMDVDMDLASDNEGSENGWLDGDGSSDDDEGEDAWGEELGEVMEGGALLALDKQGG</sequence>
<keyword evidence="3" id="KW-1185">Reference proteome</keyword>